<dbReference type="AlphaFoldDB" id="A0AAU7V8I2"/>
<proteinExistence type="predicted"/>
<evidence type="ECO:0008006" key="2">
    <source>
        <dbReference type="Google" id="ProtNLM"/>
    </source>
</evidence>
<dbReference type="KEGG" id="sapp:SAC06_00810"/>
<name>A0AAU7V8I2_9ACTO</name>
<evidence type="ECO:0000313" key="1">
    <source>
        <dbReference type="EMBL" id="XBW08132.1"/>
    </source>
</evidence>
<organism evidence="1">
    <name type="scientific">Scrofimicrobium appendicitidis</name>
    <dbReference type="NCBI Taxonomy" id="3079930"/>
    <lineage>
        <taxon>Bacteria</taxon>
        <taxon>Bacillati</taxon>
        <taxon>Actinomycetota</taxon>
        <taxon>Actinomycetes</taxon>
        <taxon>Actinomycetales</taxon>
        <taxon>Actinomycetaceae</taxon>
        <taxon>Scrofimicrobium</taxon>
    </lineage>
</organism>
<sequence>MPAAVRPPTDEERCTGIVRSTGKRCSQWAIKGGPVCYNHGGRLPVVKAAAQRRLAERELDLIDAALDDPDRPLATPAAMLVHAASSAHAVVALMEKNDIPRTGTAKQLRDYGEWLDRLSRSAKQVVSSKADELVIAQQARVAEGQARQMWKVLNDVLEALNLTPEQVAQVPGAAAGALHALGLLPNQLQQAEADRSGEGRLAMLRREIEQ</sequence>
<dbReference type="EMBL" id="CP138335">
    <property type="protein sequence ID" value="XBW08132.1"/>
    <property type="molecule type" value="Genomic_DNA"/>
</dbReference>
<accession>A0AAU7V8I2</accession>
<gene>
    <name evidence="1" type="ORF">SAC06_00810</name>
</gene>
<dbReference type="RefSeq" id="WP_350258331.1">
    <property type="nucleotide sequence ID" value="NZ_CP138335.1"/>
</dbReference>
<reference evidence="1" key="1">
    <citation type="submission" date="2023-11" db="EMBL/GenBank/DDBJ databases">
        <title>Scrofimicrobium hongkongense sp. nov., isolated from a patient with peritonitis.</title>
        <authorList>
            <person name="Lao H.Y."/>
            <person name="Wong A.Y.P."/>
            <person name="Ng T.L."/>
            <person name="Wong R.Y.L."/>
            <person name="Yau M.C.Y."/>
            <person name="Lam J.Y.W."/>
            <person name="Siu G.K.H."/>
        </authorList>
    </citation>
    <scope>NUCLEOTIDE SEQUENCE</scope>
    <source>
        <strain evidence="1">R131</strain>
    </source>
</reference>
<protein>
    <recommendedName>
        <fullName evidence="2">Terminase small subunit</fullName>
    </recommendedName>
</protein>